<dbReference type="GO" id="GO:0048499">
    <property type="term" value="P:synaptic vesicle membrane organization"/>
    <property type="evidence" value="ECO:0007669"/>
    <property type="project" value="TreeGrafter"/>
</dbReference>
<keyword evidence="10" id="KW-1185">Reference proteome</keyword>
<dbReference type="CTD" id="136039557"/>
<dbReference type="PANTHER" id="PTHR22781:SF12">
    <property type="entry name" value="AP-3 COMPLEX SUBUNIT DELTA-1"/>
    <property type="match status" value="1"/>
</dbReference>
<dbReference type="Pfam" id="PF26171">
    <property type="entry name" value="Mu_AP3"/>
    <property type="match status" value="1"/>
</dbReference>
<dbReference type="InterPro" id="IPR016024">
    <property type="entry name" value="ARM-type_fold"/>
</dbReference>
<keyword evidence="7" id="KW-0472">Membrane</keyword>
<dbReference type="GO" id="GO:0098943">
    <property type="term" value="P:neurotransmitter receptor transport, postsynaptic endosome to lysosome"/>
    <property type="evidence" value="ECO:0007669"/>
    <property type="project" value="TreeGrafter"/>
</dbReference>
<feature type="compositionally biased region" description="Basic and acidic residues" evidence="8">
    <location>
        <begin position="941"/>
        <end position="959"/>
    </location>
</feature>
<feature type="compositionally biased region" description="Basic and acidic residues" evidence="8">
    <location>
        <begin position="916"/>
        <end position="932"/>
    </location>
</feature>
<evidence type="ECO:0000256" key="1">
    <source>
        <dbReference type="ARBA" id="ARBA00004308"/>
    </source>
</evidence>
<evidence type="ECO:0000313" key="11">
    <source>
        <dbReference type="RefSeq" id="XP_034254933.1"/>
    </source>
</evidence>
<dbReference type="GO" id="GO:1904115">
    <property type="term" value="C:axon cytoplasm"/>
    <property type="evidence" value="ECO:0007669"/>
    <property type="project" value="GOC"/>
</dbReference>
<dbReference type="AlphaFoldDB" id="A0A6P9AA34"/>
<dbReference type="GO" id="GO:0006896">
    <property type="term" value="P:Golgi to vacuole transport"/>
    <property type="evidence" value="ECO:0007669"/>
    <property type="project" value="TreeGrafter"/>
</dbReference>
<dbReference type="GO" id="GO:0030123">
    <property type="term" value="C:AP-3 adaptor complex"/>
    <property type="evidence" value="ECO:0007669"/>
    <property type="project" value="InterPro"/>
</dbReference>
<dbReference type="Proteomes" id="UP000515158">
    <property type="component" value="Unplaced"/>
</dbReference>
<feature type="compositionally biased region" description="Basic and acidic residues" evidence="8">
    <location>
        <begin position="847"/>
        <end position="856"/>
    </location>
</feature>
<dbReference type="KEGG" id="tpal:117653397"/>
<feature type="region of interest" description="Disordered" evidence="8">
    <location>
        <begin position="913"/>
        <end position="968"/>
    </location>
</feature>
<feature type="region of interest" description="Disordered" evidence="8">
    <location>
        <begin position="677"/>
        <end position="710"/>
    </location>
</feature>
<dbReference type="InParanoid" id="A0A6P9AA34"/>
<dbReference type="GO" id="GO:0048490">
    <property type="term" value="P:anterograde synaptic vesicle transport"/>
    <property type="evidence" value="ECO:0007669"/>
    <property type="project" value="TreeGrafter"/>
</dbReference>
<dbReference type="GO" id="GO:0010008">
    <property type="term" value="C:endosome membrane"/>
    <property type="evidence" value="ECO:0007669"/>
    <property type="project" value="TreeGrafter"/>
</dbReference>
<dbReference type="GO" id="GO:0016182">
    <property type="term" value="P:synaptic vesicle budding from endosome"/>
    <property type="evidence" value="ECO:0007669"/>
    <property type="project" value="TreeGrafter"/>
</dbReference>
<feature type="compositionally biased region" description="Basic and acidic residues" evidence="8">
    <location>
        <begin position="795"/>
        <end position="821"/>
    </location>
</feature>
<comment type="similarity">
    <text evidence="2">Belongs to the adaptor complexes large subunit family.</text>
</comment>
<feature type="domain" description="AP-3 complex subunit delta" evidence="9">
    <location>
        <begin position="664"/>
        <end position="812"/>
    </location>
</feature>
<evidence type="ECO:0000259" key="9">
    <source>
        <dbReference type="SMART" id="SM01354"/>
    </source>
</evidence>
<comment type="subcellular location">
    <subcellularLocation>
        <location evidence="1">Endomembrane system</location>
    </subcellularLocation>
</comment>
<dbReference type="InterPro" id="IPR011989">
    <property type="entry name" value="ARM-like"/>
</dbReference>
<dbReference type="InterPro" id="IPR058898">
    <property type="entry name" value="Mu_AP3"/>
</dbReference>
<organism evidence="11">
    <name type="scientific">Thrips palmi</name>
    <name type="common">Melon thrips</name>
    <dbReference type="NCBI Taxonomy" id="161013"/>
    <lineage>
        <taxon>Eukaryota</taxon>
        <taxon>Metazoa</taxon>
        <taxon>Ecdysozoa</taxon>
        <taxon>Arthropoda</taxon>
        <taxon>Hexapoda</taxon>
        <taxon>Insecta</taxon>
        <taxon>Pterygota</taxon>
        <taxon>Neoptera</taxon>
        <taxon>Paraneoptera</taxon>
        <taxon>Thysanoptera</taxon>
        <taxon>Terebrantia</taxon>
        <taxon>Thripoidea</taxon>
        <taxon>Thripidae</taxon>
        <taxon>Thrips</taxon>
    </lineage>
</organism>
<feature type="compositionally biased region" description="Basic residues" evidence="8">
    <location>
        <begin position="747"/>
        <end position="760"/>
    </location>
</feature>
<dbReference type="OrthoDB" id="10264595at2759"/>
<evidence type="ECO:0000256" key="7">
    <source>
        <dbReference type="ARBA" id="ARBA00023136"/>
    </source>
</evidence>
<feature type="compositionally biased region" description="Polar residues" evidence="8">
    <location>
        <begin position="726"/>
        <end position="735"/>
    </location>
</feature>
<dbReference type="GO" id="GO:0098830">
    <property type="term" value="C:presynaptic endosome"/>
    <property type="evidence" value="ECO:0007669"/>
    <property type="project" value="TreeGrafter"/>
</dbReference>
<dbReference type="FunFam" id="1.25.10.10:FF:000251">
    <property type="entry name" value="AP-3 complex subunit delta"/>
    <property type="match status" value="1"/>
</dbReference>
<dbReference type="InterPro" id="IPR010474">
    <property type="entry name" value="AP3D_dom_metazoa"/>
</dbReference>
<evidence type="ECO:0000256" key="6">
    <source>
        <dbReference type="ARBA" id="ARBA00022927"/>
    </source>
</evidence>
<feature type="region of interest" description="Disordered" evidence="8">
    <location>
        <begin position="621"/>
        <end position="641"/>
    </location>
</feature>
<dbReference type="GO" id="GO:0006623">
    <property type="term" value="P:protein targeting to vacuole"/>
    <property type="evidence" value="ECO:0007669"/>
    <property type="project" value="TreeGrafter"/>
</dbReference>
<feature type="region of interest" description="Disordered" evidence="8">
    <location>
        <begin position="726"/>
        <end position="900"/>
    </location>
</feature>
<protein>
    <recommendedName>
        <fullName evidence="3">AP-3 complex subunit delta</fullName>
    </recommendedName>
</protein>
<keyword evidence="6" id="KW-0653">Protein transport</keyword>
<feature type="compositionally biased region" description="Acidic residues" evidence="8">
    <location>
        <begin position="832"/>
        <end position="841"/>
    </location>
</feature>
<keyword evidence="4" id="KW-0813">Transport</keyword>
<dbReference type="PANTHER" id="PTHR22781">
    <property type="entry name" value="DELTA ADAPTIN-RELATED"/>
    <property type="match status" value="1"/>
</dbReference>
<dbReference type="RefSeq" id="XP_034254933.1">
    <property type="nucleotide sequence ID" value="XM_034399042.1"/>
</dbReference>
<accession>A0A6P9AA34</accession>
<dbReference type="GO" id="GO:0043195">
    <property type="term" value="C:terminal bouton"/>
    <property type="evidence" value="ECO:0007669"/>
    <property type="project" value="TreeGrafter"/>
</dbReference>
<evidence type="ECO:0000313" key="10">
    <source>
        <dbReference type="Proteomes" id="UP000515158"/>
    </source>
</evidence>
<evidence type="ECO:0000256" key="3">
    <source>
        <dbReference type="ARBA" id="ARBA00015717"/>
    </source>
</evidence>
<proteinExistence type="inferred from homology"/>
<dbReference type="GeneID" id="117653397"/>
<dbReference type="SMART" id="SM01354">
    <property type="entry name" value="BLVR"/>
    <property type="match status" value="1"/>
</dbReference>
<name>A0A6P9AA34_THRPL</name>
<dbReference type="Pfam" id="PF01602">
    <property type="entry name" value="Adaptin_N"/>
    <property type="match status" value="1"/>
</dbReference>
<dbReference type="SUPFAM" id="SSF48371">
    <property type="entry name" value="ARM repeat"/>
    <property type="match status" value="1"/>
</dbReference>
<reference evidence="11" key="1">
    <citation type="submission" date="2025-08" db="UniProtKB">
        <authorList>
            <consortium name="RefSeq"/>
        </authorList>
    </citation>
    <scope>IDENTIFICATION</scope>
    <source>
        <tissue evidence="11">Total insect</tissue>
    </source>
</reference>
<dbReference type="FunCoup" id="A0A6P9AA34">
    <property type="interactions" value="2035"/>
</dbReference>
<feature type="compositionally biased region" description="Basic and acidic residues" evidence="8">
    <location>
        <begin position="876"/>
        <end position="897"/>
    </location>
</feature>
<gene>
    <name evidence="11" type="primary">LOC117653397</name>
</gene>
<keyword evidence="5" id="KW-0677">Repeat</keyword>
<dbReference type="Gene3D" id="1.25.10.10">
    <property type="entry name" value="Leucine-rich Repeat Variant"/>
    <property type="match status" value="1"/>
</dbReference>
<dbReference type="Pfam" id="PF06375">
    <property type="entry name" value="AP3D1"/>
    <property type="match status" value="1"/>
</dbReference>
<feature type="compositionally biased region" description="Basic residues" evidence="8">
    <location>
        <begin position="857"/>
        <end position="875"/>
    </location>
</feature>
<evidence type="ECO:0000256" key="4">
    <source>
        <dbReference type="ARBA" id="ARBA00022448"/>
    </source>
</evidence>
<dbReference type="Gene3D" id="3.30.450.50">
    <property type="entry name" value="Longin domain"/>
    <property type="match status" value="1"/>
</dbReference>
<evidence type="ECO:0000256" key="2">
    <source>
        <dbReference type="ARBA" id="ARBA00006613"/>
    </source>
</evidence>
<dbReference type="InterPro" id="IPR017105">
    <property type="entry name" value="AP3_complex_dsu"/>
</dbReference>
<dbReference type="InterPro" id="IPR002553">
    <property type="entry name" value="Clathrin/coatomer_adapt-like_N"/>
</dbReference>
<sequence length="1228" mass="137398">MALRKVKGNLERMFDKNLTDLVRGIRNNKDNEAKYIAQCIEEIKQELRQDNISVKANAVAKLNYLQMMGYDISWAGFNIIEVMSSSKFTYKRIGYLASSQCFHTDTELLMLTTNMIRKDLNSQGQYDAGLALSALSCFISPDLARDLANDIMTLLTSTKPYLRKKAVLMMYKVFLRFPEALRPAFPRLKEKLEDPDSGVQSAAVNVVCELARKNPKNYLSLAPMFFKLMTTSTNNWMLIKIIKLFGALTPLEPRLGKKLIEPLTNLIHSTSAMSLLYECINTVIAVLISISSGMPNHSASIQLCVQKLRILIEDSDQNLKYLGLLAMSKILKTHPKSVQAHKDLIMQCLDDKDESIRLRALDLLYGMVSKKNLMEIVKKLMVHMDKAEGTTYRDELLSKIIQICSQNNYQFITNFEWYVSVLVELTDMEGTQHGPLVATQMLDVAIRVQQIRSFAVSQMALLLENAHLFFRPSSKMADVLYAAAYICGEFASELSDPQATLDAMLRGKLVQLPGHIQAIYVQNILKVFAHILSQEEEKGDNDGILHLCDSVSSKLQQFVSSADLEVQERASSAVQLVRYVHKQISKNETGIAEEVAALFTGELNPVAPKAQKKVQVPEGLDLDAWINDPPPSSSSDEEDYSREDNSIFINVVGNKFAPSAIPEPTEEELEIRRAARKVEQASNPHYLKSSHSSSRRSEKMNGQDDINNIPVAEIDLPVPLKIPGLASSNHYSSPSKAYETDLDKHSKKDKKKKKKRRKGKVSSDDDDDDIQALHVVNTDIGEMPEGAELSDPDDNDNRPQDDPHRALDIDLDEPLRDEEKLPVPSHRYVDDGIPDDMELEDAVVAKPTDEKRIKSSDKHKKRSKEKKTKHKKDSKKKSVIDEGRQRGVGSEDIKTDLTNDVDLWLNLDTPAISNDIKSEPKASAELQGDEKKSKKSKKKSKESERPSKHKDSSKSKEGYEEAAGISTPSKEILSFSERNHNAPPSAAAPPLSAYTKLASDKTLQLMHEVRPVGLENNQIVVSVMFKNISLHLVKEMDFSVSDSSSVKLMKSDGDHYGVKLPFQLKASASGEALFAFEVSDVTFAQKLRCTLTYMTEGAENISTQEKLDFWLHLPCSSFMIGRLSHRETVTDLLAGGTLTARSNLTLENLSSDFSQILQRVCFYAHMTLVEQVDLTASLYSHSIQQHNVCLLLKFNPSSKTLAVDGKSDCSPLLSAILEEIRILLQPST</sequence>
<evidence type="ECO:0000256" key="5">
    <source>
        <dbReference type="ARBA" id="ARBA00022737"/>
    </source>
</evidence>
<evidence type="ECO:0000256" key="8">
    <source>
        <dbReference type="SAM" id="MobiDB-lite"/>
    </source>
</evidence>